<evidence type="ECO:0000313" key="2">
    <source>
        <dbReference type="Proteomes" id="UP000197679"/>
    </source>
</evidence>
<dbReference type="Proteomes" id="UP000197679">
    <property type="component" value="Chromosome"/>
</dbReference>
<proteinExistence type="predicted"/>
<sequence length="94" mass="10653">MVGVMMNGINKENMKTASCALCGKKLNKTDTKFVLASSNFNVNTMPLDRRVLCVDCYIKTINKTRSNTYSKGSVEVKSHMRHRLARTMLYNSNK</sequence>
<protein>
    <submittedName>
        <fullName evidence="1">Uncharacterized protein</fullName>
    </submittedName>
</protein>
<dbReference type="KEGG" id="marh:Mia14_0213"/>
<reference evidence="1 2" key="1">
    <citation type="journal article" date="2017" name="Nat. Commun.">
        <title>'ARMAN' archaea depend on association with euryarchaeal host in culture and in situ.</title>
        <authorList>
            <person name="Golyshina O."/>
            <person name="Toshchakov S."/>
            <person name="Makarova K."/>
            <person name="Gavrilov S."/>
            <person name="Korzhenkov A."/>
            <person name="La Cono V."/>
            <person name="Arcadi E."/>
            <person name="Nechitaylo T."/>
            <person name="Ferrer M."/>
            <person name="Kublanov I."/>
            <person name="Wolf Y."/>
            <person name="Yakimov M."/>
            <person name="Golyshin P."/>
            <person name="Slesarev A."/>
            <person name="Kozyavkin S."/>
        </authorList>
    </citation>
    <scope>NUCLEOTIDE SEQUENCE [LARGE SCALE GENOMIC DNA]</scope>
    <source>
        <strain evidence="1 2">Mia14</strain>
    </source>
</reference>
<name>A0A218NM46_9ARCH</name>
<keyword evidence="2" id="KW-1185">Reference proteome</keyword>
<organism evidence="1 2">
    <name type="scientific">Candidatus Mancarchaeum acidiphilum</name>
    <dbReference type="NCBI Taxonomy" id="1920749"/>
    <lineage>
        <taxon>Archaea</taxon>
        <taxon>Candidatus Micrarchaeota</taxon>
        <taxon>Candidatus Mancarchaeum</taxon>
    </lineage>
</organism>
<evidence type="ECO:0000313" key="1">
    <source>
        <dbReference type="EMBL" id="ASI13547.1"/>
    </source>
</evidence>
<dbReference type="EMBL" id="CP019964">
    <property type="protein sequence ID" value="ASI13547.1"/>
    <property type="molecule type" value="Genomic_DNA"/>
</dbReference>
<gene>
    <name evidence="1" type="ORF">Mia14_0213</name>
</gene>
<accession>A0A218NM46</accession>
<dbReference type="AlphaFoldDB" id="A0A218NM46"/>